<gene>
    <name evidence="3" type="ORF">QO033_02245</name>
</gene>
<evidence type="ECO:0000313" key="4">
    <source>
        <dbReference type="Proteomes" id="UP001243757"/>
    </source>
</evidence>
<keyword evidence="4" id="KW-1185">Reference proteome</keyword>
<dbReference type="EC" id="4.3.2.7" evidence="1"/>
<dbReference type="RefSeq" id="WP_284479289.1">
    <property type="nucleotide sequence ID" value="NZ_JASNJD010000001.1"/>
</dbReference>
<accession>A0ABT7EVV1</accession>
<dbReference type="Gene3D" id="3.10.490.10">
    <property type="entry name" value="Gamma-glutamyl cyclotransferase-like"/>
    <property type="match status" value="1"/>
</dbReference>
<dbReference type="Proteomes" id="UP001243757">
    <property type="component" value="Unassembled WGS sequence"/>
</dbReference>
<dbReference type="InterPro" id="IPR013024">
    <property type="entry name" value="GGCT-like"/>
</dbReference>
<evidence type="ECO:0000313" key="3">
    <source>
        <dbReference type="EMBL" id="MDK3016477.1"/>
    </source>
</evidence>
<dbReference type="Pfam" id="PF04752">
    <property type="entry name" value="ChaC"/>
    <property type="match status" value="1"/>
</dbReference>
<dbReference type="InterPro" id="IPR006840">
    <property type="entry name" value="ChaC"/>
</dbReference>
<sequence>MTDPLCLTRALVDRLPPRTDERGPVKLHQPEPGYHERMAEAILAQSDGSGPLWIFAAGSLIWNPRFEVAERRAAHVRGWQRSFCISDQRFRGSPSAPGLMMSLDRGGACTGMVLRMAPDDLSAALVALLETEPPLPPVWVEAETVDGPVRAIVFAIERSWPLYVPEPEPEALADILASAVGHVGTMAEYLLNTVTELDRAGVHDAHLWHLQALVAARLAQLPPSDGG</sequence>
<dbReference type="EMBL" id="JASNJD010000001">
    <property type="protein sequence ID" value="MDK3016477.1"/>
    <property type="molecule type" value="Genomic_DNA"/>
</dbReference>
<name>A0ABT7EVV1_9RHOB</name>
<reference evidence="3 4" key="1">
    <citation type="submission" date="2023-05" db="EMBL/GenBank/DDBJ databases">
        <title>Pseudodonghicola sp. nov.</title>
        <authorList>
            <person name="Huang J."/>
        </authorList>
    </citation>
    <scope>NUCLEOTIDE SEQUENCE [LARGE SCALE GENOMIC DNA]</scope>
    <source>
        <strain evidence="3 4">IC7</strain>
    </source>
</reference>
<organism evidence="3 4">
    <name type="scientific">Pseudodonghicola flavimaris</name>
    <dbReference type="NCBI Taxonomy" id="3050036"/>
    <lineage>
        <taxon>Bacteria</taxon>
        <taxon>Pseudomonadati</taxon>
        <taxon>Pseudomonadota</taxon>
        <taxon>Alphaproteobacteria</taxon>
        <taxon>Rhodobacterales</taxon>
        <taxon>Paracoccaceae</taxon>
        <taxon>Pseudodonghicola</taxon>
    </lineage>
</organism>
<protein>
    <recommendedName>
        <fullName evidence="1">glutathione-specific gamma-glutamylcyclotransferase</fullName>
        <ecNumber evidence="1">4.3.2.7</ecNumber>
    </recommendedName>
</protein>
<proteinExistence type="predicted"/>
<dbReference type="CDD" id="cd06661">
    <property type="entry name" value="GGCT_like"/>
    <property type="match status" value="1"/>
</dbReference>
<evidence type="ECO:0000256" key="2">
    <source>
        <dbReference type="ARBA" id="ARBA00023239"/>
    </source>
</evidence>
<keyword evidence="2" id="KW-0456">Lyase</keyword>
<dbReference type="PANTHER" id="PTHR12192">
    <property type="entry name" value="CATION TRANSPORT PROTEIN CHAC-RELATED"/>
    <property type="match status" value="1"/>
</dbReference>
<comment type="caution">
    <text evidence="3">The sequence shown here is derived from an EMBL/GenBank/DDBJ whole genome shotgun (WGS) entry which is preliminary data.</text>
</comment>
<evidence type="ECO:0000256" key="1">
    <source>
        <dbReference type="ARBA" id="ARBA00012344"/>
    </source>
</evidence>
<dbReference type="PANTHER" id="PTHR12192:SF2">
    <property type="entry name" value="GLUTATHIONE-SPECIFIC GAMMA-GLUTAMYLCYCLOTRANSFERASE 2"/>
    <property type="match status" value="1"/>
</dbReference>